<dbReference type="STRING" id="1884261.A0A5C3R2Z5"/>
<keyword evidence="2" id="KW-1185">Reference proteome</keyword>
<dbReference type="EMBL" id="ML178817">
    <property type="protein sequence ID" value="TFL05134.1"/>
    <property type="molecule type" value="Genomic_DNA"/>
</dbReference>
<dbReference type="AlphaFoldDB" id="A0A5C3R2Z5"/>
<feature type="non-terminal residue" evidence="1">
    <location>
        <position position="1"/>
    </location>
</feature>
<accession>A0A5C3R2Z5</accession>
<proteinExistence type="predicted"/>
<dbReference type="PANTHER" id="PTHR35871:SF1">
    <property type="entry name" value="CXC1-LIKE CYSTEINE CLUSTER ASSOCIATED WITH KDZ TRANSPOSASES DOMAIN-CONTAINING PROTEIN"/>
    <property type="match status" value="1"/>
</dbReference>
<name>A0A5C3R2Z5_9AGAR</name>
<evidence type="ECO:0000313" key="2">
    <source>
        <dbReference type="Proteomes" id="UP000305067"/>
    </source>
</evidence>
<dbReference type="OrthoDB" id="3218065at2759"/>
<dbReference type="Proteomes" id="UP000305067">
    <property type="component" value="Unassembled WGS sequence"/>
</dbReference>
<gene>
    <name evidence="1" type="ORF">BDV98DRAFT_501471</name>
</gene>
<evidence type="ECO:0000313" key="1">
    <source>
        <dbReference type="EMBL" id="TFL05134.1"/>
    </source>
</evidence>
<sequence>RQEAFDAVTSALHSAKQRLELQGGVKRLLAVRMRAVQSCLRLMIKNGMRMMEASKMAALASGFSAGWVSRSVRSWTQKYIKDRGLPSSRRGCHTKVSNVLDDPTVWAIIRSYLRSNKWSINPVKLRNFVNNELASKEAEAYAKEVMEVEMPTGLRQYIQDVILPRMQLKTKGKGFSLSAMRDLLLSEGFKPLLIKYEQPLKKKGVGRGVHCSDFVSSVHGHLVEAGKSLEYGKNHEGYWPQTCSQSRYFVLFNSTRHPGHFAVVLVDNSRGHLTYAKNALRVGDMNFNSGGSQPCMRARWYKCADGLRVSQQMVFPEDYETTDLRGKPKGMKQKYLREHCDYSFPGLKRNIPDALASVSVLTIRKWEHRAWRFIDAYAKGLDAKDAQIEVKLYSSRRYKAHRRISEGLARPMDQ</sequence>
<reference evidence="1 2" key="1">
    <citation type="journal article" date="2019" name="Nat. Ecol. Evol.">
        <title>Megaphylogeny resolves global patterns of mushroom evolution.</title>
        <authorList>
            <person name="Varga T."/>
            <person name="Krizsan K."/>
            <person name="Foldi C."/>
            <person name="Dima B."/>
            <person name="Sanchez-Garcia M."/>
            <person name="Sanchez-Ramirez S."/>
            <person name="Szollosi G.J."/>
            <person name="Szarkandi J.G."/>
            <person name="Papp V."/>
            <person name="Albert L."/>
            <person name="Andreopoulos W."/>
            <person name="Angelini C."/>
            <person name="Antonin V."/>
            <person name="Barry K.W."/>
            <person name="Bougher N.L."/>
            <person name="Buchanan P."/>
            <person name="Buyck B."/>
            <person name="Bense V."/>
            <person name="Catcheside P."/>
            <person name="Chovatia M."/>
            <person name="Cooper J."/>
            <person name="Damon W."/>
            <person name="Desjardin D."/>
            <person name="Finy P."/>
            <person name="Geml J."/>
            <person name="Haridas S."/>
            <person name="Hughes K."/>
            <person name="Justo A."/>
            <person name="Karasinski D."/>
            <person name="Kautmanova I."/>
            <person name="Kiss B."/>
            <person name="Kocsube S."/>
            <person name="Kotiranta H."/>
            <person name="LaButti K.M."/>
            <person name="Lechner B.E."/>
            <person name="Liimatainen K."/>
            <person name="Lipzen A."/>
            <person name="Lukacs Z."/>
            <person name="Mihaltcheva S."/>
            <person name="Morgado L.N."/>
            <person name="Niskanen T."/>
            <person name="Noordeloos M.E."/>
            <person name="Ohm R.A."/>
            <person name="Ortiz-Santana B."/>
            <person name="Ovrebo C."/>
            <person name="Racz N."/>
            <person name="Riley R."/>
            <person name="Savchenko A."/>
            <person name="Shiryaev A."/>
            <person name="Soop K."/>
            <person name="Spirin V."/>
            <person name="Szebenyi C."/>
            <person name="Tomsovsky M."/>
            <person name="Tulloss R.E."/>
            <person name="Uehling J."/>
            <person name="Grigoriev I.V."/>
            <person name="Vagvolgyi C."/>
            <person name="Papp T."/>
            <person name="Martin F.M."/>
            <person name="Miettinen O."/>
            <person name="Hibbett D.S."/>
            <person name="Nagy L.G."/>
        </authorList>
    </citation>
    <scope>NUCLEOTIDE SEQUENCE [LARGE SCALE GENOMIC DNA]</scope>
    <source>
        <strain evidence="1 2">CBS 309.79</strain>
    </source>
</reference>
<organism evidence="1 2">
    <name type="scientific">Pterulicium gracile</name>
    <dbReference type="NCBI Taxonomy" id="1884261"/>
    <lineage>
        <taxon>Eukaryota</taxon>
        <taxon>Fungi</taxon>
        <taxon>Dikarya</taxon>
        <taxon>Basidiomycota</taxon>
        <taxon>Agaricomycotina</taxon>
        <taxon>Agaricomycetes</taxon>
        <taxon>Agaricomycetidae</taxon>
        <taxon>Agaricales</taxon>
        <taxon>Pleurotineae</taxon>
        <taxon>Pterulaceae</taxon>
        <taxon>Pterulicium</taxon>
    </lineage>
</organism>
<protein>
    <submittedName>
        <fullName evidence="1">Uncharacterized protein</fullName>
    </submittedName>
</protein>
<dbReference type="PANTHER" id="PTHR35871">
    <property type="entry name" value="EXPRESSED PROTEIN"/>
    <property type="match status" value="1"/>
</dbReference>